<sequence>MALSLQLFLALNVCLLVFSFRLCALNVSLFILEFFSFMFASLEILSKCSRSFLFMCPCSFVLGLLF</sequence>
<protein>
    <submittedName>
        <fullName evidence="1">Putative secreted protein</fullName>
    </submittedName>
</protein>
<dbReference type="EMBL" id="GIFC01000043">
    <property type="protein sequence ID" value="MXU82126.1"/>
    <property type="molecule type" value="Transcribed_RNA"/>
</dbReference>
<evidence type="ECO:0000313" key="1">
    <source>
        <dbReference type="EMBL" id="MXU82126.1"/>
    </source>
</evidence>
<organism evidence="1">
    <name type="scientific">Ixodes ricinus</name>
    <name type="common">Common tick</name>
    <name type="synonym">Acarus ricinus</name>
    <dbReference type="NCBI Taxonomy" id="34613"/>
    <lineage>
        <taxon>Eukaryota</taxon>
        <taxon>Metazoa</taxon>
        <taxon>Ecdysozoa</taxon>
        <taxon>Arthropoda</taxon>
        <taxon>Chelicerata</taxon>
        <taxon>Arachnida</taxon>
        <taxon>Acari</taxon>
        <taxon>Parasitiformes</taxon>
        <taxon>Ixodida</taxon>
        <taxon>Ixodoidea</taxon>
        <taxon>Ixodidae</taxon>
        <taxon>Ixodinae</taxon>
        <taxon>Ixodes</taxon>
    </lineage>
</organism>
<proteinExistence type="predicted"/>
<dbReference type="AlphaFoldDB" id="A0A6B0U190"/>
<name>A0A6B0U190_IXORI</name>
<accession>A0A6B0U190</accession>
<reference evidence="1" key="1">
    <citation type="submission" date="2019-12" db="EMBL/GenBank/DDBJ databases">
        <title>An insight into the sialome of adult female Ixodes ricinus ticks feeding for 6 days.</title>
        <authorList>
            <person name="Perner J."/>
            <person name="Ribeiro J.M.C."/>
        </authorList>
    </citation>
    <scope>NUCLEOTIDE SEQUENCE</scope>
    <source>
        <strain evidence="1">Semi-engorged</strain>
        <tissue evidence="1">Salivary glands</tissue>
    </source>
</reference>